<dbReference type="AlphaFoldDB" id="A0A837RDG8"/>
<dbReference type="Proteomes" id="UP000051020">
    <property type="component" value="Unassembled WGS sequence"/>
</dbReference>
<evidence type="ECO:0000313" key="2">
    <source>
        <dbReference type="Proteomes" id="UP000051020"/>
    </source>
</evidence>
<dbReference type="EMBL" id="AZCU01000004">
    <property type="protein sequence ID" value="KRK26067.1"/>
    <property type="molecule type" value="Genomic_DNA"/>
</dbReference>
<comment type="caution">
    <text evidence="1">The sequence shown here is derived from an EMBL/GenBank/DDBJ whole genome shotgun (WGS) entry which is preliminary data.</text>
</comment>
<protein>
    <recommendedName>
        <fullName evidence="3">HTH psq-type domain-containing protein</fullName>
    </recommendedName>
</protein>
<sequence>MADRHEIKTADVDGQLRSLSYLADKYEIDQIRLTTRYKNGERGKRLVRPVHYTKGLQMIDIDGQKMNFIQVAKKFGLNQQTVLSRYKRGVRYPDIVLPVDEFKRKMKRDGPQDIQTAIDGHEMTLAEASAEYQVKPSTVINRYKRGIRGPELVQTVKRVTSGPIVLEDGQTLSELAAKTGIDYMTLWQRYQAGKRGAELSVQPKRKRFMVDYQGQTWTLLELSRAFHVPVGTLRNRVKQGESGDNLVRPPYAPKK</sequence>
<dbReference type="RefSeq" id="WP_056952424.1">
    <property type="nucleotide sequence ID" value="NZ_AZCU01000004.1"/>
</dbReference>
<organism evidence="1 2">
    <name type="scientific">Lactiplantibacillus pentosus DSM 20314</name>
    <dbReference type="NCBI Taxonomy" id="1423791"/>
    <lineage>
        <taxon>Bacteria</taxon>
        <taxon>Bacillati</taxon>
        <taxon>Bacillota</taxon>
        <taxon>Bacilli</taxon>
        <taxon>Lactobacillales</taxon>
        <taxon>Lactobacillaceae</taxon>
        <taxon>Lactiplantibacillus</taxon>
    </lineage>
</organism>
<proteinExistence type="predicted"/>
<dbReference type="GeneID" id="49394729"/>
<reference evidence="1 2" key="1">
    <citation type="journal article" date="2015" name="Genome Announc.">
        <title>Expanding the biotechnology potential of lactobacilli through comparative genomics of 213 strains and associated genera.</title>
        <authorList>
            <person name="Sun Z."/>
            <person name="Harris H.M."/>
            <person name="McCann A."/>
            <person name="Guo C."/>
            <person name="Argimon S."/>
            <person name="Zhang W."/>
            <person name="Yang X."/>
            <person name="Jeffery I.B."/>
            <person name="Cooney J.C."/>
            <person name="Kagawa T.F."/>
            <person name="Liu W."/>
            <person name="Song Y."/>
            <person name="Salvetti E."/>
            <person name="Wrobel A."/>
            <person name="Rasinkangas P."/>
            <person name="Parkhill J."/>
            <person name="Rea M.C."/>
            <person name="O'Sullivan O."/>
            <person name="Ritari J."/>
            <person name="Douillard F.P."/>
            <person name="Paul Ross R."/>
            <person name="Yang R."/>
            <person name="Briner A.E."/>
            <person name="Felis G.E."/>
            <person name="de Vos W.M."/>
            <person name="Barrangou R."/>
            <person name="Klaenhammer T.R."/>
            <person name="Caufield P.W."/>
            <person name="Cui Y."/>
            <person name="Zhang H."/>
            <person name="O'Toole P.W."/>
        </authorList>
    </citation>
    <scope>NUCLEOTIDE SEQUENCE [LARGE SCALE GENOMIC DNA]</scope>
    <source>
        <strain evidence="1 2">DSM 20314</strain>
    </source>
</reference>
<accession>A0A837RDG8</accession>
<evidence type="ECO:0008006" key="3">
    <source>
        <dbReference type="Google" id="ProtNLM"/>
    </source>
</evidence>
<name>A0A837RDG8_LACPE</name>
<evidence type="ECO:0000313" key="1">
    <source>
        <dbReference type="EMBL" id="KRK26067.1"/>
    </source>
</evidence>
<gene>
    <name evidence="1" type="ORF">FD24_GL002403</name>
</gene>